<gene>
    <name evidence="3" type="ORF">H2200_005726</name>
</gene>
<dbReference type="AlphaFoldDB" id="A0AA38X9L2"/>
<evidence type="ECO:0000313" key="4">
    <source>
        <dbReference type="Proteomes" id="UP001172673"/>
    </source>
</evidence>
<reference evidence="3" key="1">
    <citation type="submission" date="2022-10" db="EMBL/GenBank/DDBJ databases">
        <title>Culturing micro-colonial fungi from biological soil crusts in the Mojave desert and describing Neophaeococcomyces mojavensis, and introducing the new genera and species Taxawa tesnikishii.</title>
        <authorList>
            <person name="Kurbessoian T."/>
            <person name="Stajich J.E."/>
        </authorList>
    </citation>
    <scope>NUCLEOTIDE SEQUENCE</scope>
    <source>
        <strain evidence="3">TK_41</strain>
    </source>
</reference>
<name>A0AA38X9L2_9EURO</name>
<evidence type="ECO:0000313" key="3">
    <source>
        <dbReference type="EMBL" id="KAJ9609399.1"/>
    </source>
</evidence>
<feature type="transmembrane region" description="Helical" evidence="2">
    <location>
        <begin position="1025"/>
        <end position="1042"/>
    </location>
</feature>
<dbReference type="EMBL" id="JAPDRK010000008">
    <property type="protein sequence ID" value="KAJ9609399.1"/>
    <property type="molecule type" value="Genomic_DNA"/>
</dbReference>
<sequence>MDPACASIALIGFAASLATLAGLVIESAQTLTALCLKLSNAPADLKRFLLVLQQHEALLVELRARVTFFTDDEIPMALQLLWQQNITQMAADYTQLKTAVNRIKAWFGGESTTNKNIRARVRSFFIAPEILQLQEHLRDHVDRFHIVLSMINDYRLRTQKVLLGDISRNVISKSAIQQSKLEKLDLQTSRSEGYLRQQAVQLSGLQHQLRFISAQLRKVPHGSDYVFRESRFQSVNSDHSTQTGRLPWSCLSRHLSYWTAGRSEVFLVRHYWFGSLEANLSYNITGEDDQSPSSITENAHLDMTYVAPSWLSDMLIRISLASSTTLAMRRCRINRDPRIMNCLASCDVPGLKALFDQGLAHPLDVVLDDVTEFDDDAKPMRHADDAVPRTIMEAFLRWSKGYRRDGLITSYTYGPNKSSDIEGGYHMEQSWSNVYRLLDKQLEGMVYSHEIEKCDKTTHFEVVYLLTTSRTLVDLMENQAYERKEVIDIILQRGVDIALVLNSTTWHCRHTILLLLYAAGPRHYVHDLVNRYLSLDDYWAMTPANSWLLRSIARCDMGLRTKLLLDHKERRQKADSGPTQREVLDFSVQTQLDEMRQSDHKERDLYISSICAGGTAEDLDTLIHSARTICELDTGYRNGHHLRHYLETSAALGNRATFFRLIEAGADAITRQDRLWALLSREYRVPAFFNNAASTSRERSEMMRKLLSTMSPALAKSLTSTLISLQPGPGIYRLSAWLRGDLVLDLSRIEKRTHSSSTSDAFRRDADGAILAAAVVYQNSTVVDKVLDLVSELEWEDPNGLTPLMMAIVLRSFESVKKLIALGADTGGVKSCGFSAIFLMQRMRELQELTLRNVDTQLQRKNSQTDCKYDSKVYINCEEKDEFSWRLRSEFGGSVCRFLDSVLIRDPVDPRAWIDSCKDFDAAIRELGFLDVDEDSKNLRSKDLSSMEEPGWRHPDLAEWAIKLLVASGYLVGILAHIGYDVWDSLAWVARLPSAIIRILALATLVITSAFLWKTVLAYWSASPFRAVYAILVVAVTVVFWMRPSIKEWWWRDVTMRRNSMSETARQSN</sequence>
<evidence type="ECO:0000256" key="1">
    <source>
        <dbReference type="PROSITE-ProRule" id="PRU00023"/>
    </source>
</evidence>
<feature type="transmembrane region" description="Helical" evidence="2">
    <location>
        <begin position="995"/>
        <end position="1013"/>
    </location>
</feature>
<keyword evidence="2" id="KW-0472">Membrane</keyword>
<organism evidence="3 4">
    <name type="scientific">Cladophialophora chaetospira</name>
    <dbReference type="NCBI Taxonomy" id="386627"/>
    <lineage>
        <taxon>Eukaryota</taxon>
        <taxon>Fungi</taxon>
        <taxon>Dikarya</taxon>
        <taxon>Ascomycota</taxon>
        <taxon>Pezizomycotina</taxon>
        <taxon>Eurotiomycetes</taxon>
        <taxon>Chaetothyriomycetidae</taxon>
        <taxon>Chaetothyriales</taxon>
        <taxon>Herpotrichiellaceae</taxon>
        <taxon>Cladophialophora</taxon>
    </lineage>
</organism>
<keyword evidence="1" id="KW-0040">ANK repeat</keyword>
<protein>
    <recommendedName>
        <fullName evidence="5">Ankyrin repeat protein</fullName>
    </recommendedName>
</protein>
<feature type="transmembrane region" description="Helical" evidence="2">
    <location>
        <begin position="960"/>
        <end position="983"/>
    </location>
</feature>
<dbReference type="InterPro" id="IPR036770">
    <property type="entry name" value="Ankyrin_rpt-contain_sf"/>
</dbReference>
<dbReference type="PROSITE" id="PS50088">
    <property type="entry name" value="ANK_REPEAT"/>
    <property type="match status" value="1"/>
</dbReference>
<proteinExistence type="predicted"/>
<evidence type="ECO:0000256" key="2">
    <source>
        <dbReference type="SAM" id="Phobius"/>
    </source>
</evidence>
<feature type="repeat" description="ANK" evidence="1">
    <location>
        <begin position="799"/>
        <end position="831"/>
    </location>
</feature>
<keyword evidence="4" id="KW-1185">Reference proteome</keyword>
<dbReference type="Gene3D" id="1.25.40.20">
    <property type="entry name" value="Ankyrin repeat-containing domain"/>
    <property type="match status" value="1"/>
</dbReference>
<keyword evidence="2" id="KW-0812">Transmembrane</keyword>
<keyword evidence="2" id="KW-1133">Transmembrane helix</keyword>
<comment type="caution">
    <text evidence="3">The sequence shown here is derived from an EMBL/GenBank/DDBJ whole genome shotgun (WGS) entry which is preliminary data.</text>
</comment>
<accession>A0AA38X9L2</accession>
<evidence type="ECO:0008006" key="5">
    <source>
        <dbReference type="Google" id="ProtNLM"/>
    </source>
</evidence>
<dbReference type="InterPro" id="IPR002110">
    <property type="entry name" value="Ankyrin_rpt"/>
</dbReference>
<dbReference type="PROSITE" id="PS50297">
    <property type="entry name" value="ANK_REP_REGION"/>
    <property type="match status" value="1"/>
</dbReference>
<dbReference type="SUPFAM" id="SSF48403">
    <property type="entry name" value="Ankyrin repeat"/>
    <property type="match status" value="1"/>
</dbReference>
<dbReference type="Proteomes" id="UP001172673">
    <property type="component" value="Unassembled WGS sequence"/>
</dbReference>